<keyword evidence="4" id="KW-0963">Cytoplasm</keyword>
<dbReference type="OMA" id="PKSCERR"/>
<dbReference type="PROSITE" id="PS50166">
    <property type="entry name" value="IMPORTIN_B_NT"/>
    <property type="match status" value="1"/>
</dbReference>
<evidence type="ECO:0000313" key="9">
    <source>
        <dbReference type="EMBL" id="CUG89248.1"/>
    </source>
</evidence>
<reference evidence="10" key="1">
    <citation type="submission" date="2015-09" db="EMBL/GenBank/DDBJ databases">
        <authorList>
            <consortium name="Pathogen Informatics"/>
        </authorList>
    </citation>
    <scope>NUCLEOTIDE SEQUENCE [LARGE SCALE GENOMIC DNA]</scope>
    <source>
        <strain evidence="10">Lake Konstanz</strain>
    </source>
</reference>
<evidence type="ECO:0000259" key="8">
    <source>
        <dbReference type="PROSITE" id="PS50166"/>
    </source>
</evidence>
<keyword evidence="3" id="KW-0813">Transport</keyword>
<dbReference type="InterPro" id="IPR016024">
    <property type="entry name" value="ARM-type_fold"/>
</dbReference>
<comment type="subcellular location">
    <subcellularLocation>
        <location evidence="2">Cytoplasm</location>
    </subcellularLocation>
    <subcellularLocation>
        <location evidence="1">Nucleus</location>
    </subcellularLocation>
</comment>
<dbReference type="EMBL" id="CYKH01001716">
    <property type="protein sequence ID" value="CUG89248.1"/>
    <property type="molecule type" value="Genomic_DNA"/>
</dbReference>
<proteinExistence type="predicted"/>
<sequence length="1130" mass="124412">MDLHELCRIFAATLNPDRNYRDAAESALYELSNNPSLPVILLQFATMGDSLGGAATPSIKLAAACRLRNVICKSDWNRVAYFTEEVKAQIKALIVPAVCSTQVEEAVRRQIASTMEYIVGYDYPKRWEGLVAQLQQLLGESIAAIESGSMEACVALRGGLQALRFCCKRYENVTLCTTDEIDGFAANFLPPLLQLCRRLTEIVSTVPTPSEYFSTGALGRRQSNVTEVYHCIRITWKCVWSLTDSRWPRCLCDVQAATCFFDLLLFSHQTVGGLIAAVDVNAVGRGGESEVSCVPLQQIAAWRLVKWLGKISSRCISTLGIAPRATEKRARAAANLLHDRYVAPLTQHALALVKWHDNGTTMINSKAFILALECLELAVSHQAAYVEHLLPSSEQLLTSLLFRRLRFSSEDAELWTTNPEEYVRKLTDPRGDLFNAKLLSMGFIVTLCHARKPYHSQELLMSFITFLLTKLAVLSQSLSQGSIEIAGPEYDGCLYAIAQMKKLFAHDHQVDDGKIEWLLLTYVTPLLSCPIGYLRAKAVYVLSLFSDIAWSAPGTYSNILQAVIPLLKDEELPVRIQTCVCLSRFIRTDAAREVMTPQIGAVVEQYFQIMRQMDNDGVVRTLRKTVSFYGDALSVWATDLCRMLVQHFLTVHEQLSSKQKDLDADMGDEEDEAIDSLLAADELMETLRTLVQAVPREESARATMQAMQETLAPLLTMIMSVRQGANLGFMDAALHLLTTVVSRSLAIAPSFWSIAALLFHVGLDASFMDYVEHLIAPIDNFLSVDPVGFLDYLCCTAPDGAHASCGEMVVHLCQAIITNGSSFHHLSTAPKLIDAVLLQTWSCGSTTPKAQWVCTQLLQQSLGVLSSRAATMPQTLQTLFADNILVGIFAAPTITVPLLESTGAPQFIMDSIVGLLQAPVVRSNLRVFDRKVVMMSFAALLNASASSATAQVLASSVASSPLLAQFAVEDARLMTNEVAYHQKRLSGKLDDSDDEHDEAWDNSSDDDEDTDVTGSDLDDDMDDEDVGSDVSEDGDIRNEAQFSTVLAQANKMRDAALGEDFDDGEENFLDDNDFETPLDDTNVWRVVGEAAAQTAFVSHDNTMTAVAEASRLFDTCVELRNAKHPATKAQ</sequence>
<accession>A0A0S4JLA0</accession>
<dbReference type="VEuPathDB" id="TriTrypDB:BSAL_20080"/>
<dbReference type="Gene3D" id="1.25.10.10">
    <property type="entry name" value="Leucine-rich Repeat Variant"/>
    <property type="match status" value="1"/>
</dbReference>
<dbReference type="InterPro" id="IPR001494">
    <property type="entry name" value="Importin-beta_N"/>
</dbReference>
<keyword evidence="6" id="KW-0539">Nucleus</keyword>
<evidence type="ECO:0000256" key="7">
    <source>
        <dbReference type="SAM" id="MobiDB-lite"/>
    </source>
</evidence>
<evidence type="ECO:0000256" key="6">
    <source>
        <dbReference type="ARBA" id="ARBA00023242"/>
    </source>
</evidence>
<organism evidence="9 10">
    <name type="scientific">Bodo saltans</name>
    <name type="common">Flagellated protozoan</name>
    <dbReference type="NCBI Taxonomy" id="75058"/>
    <lineage>
        <taxon>Eukaryota</taxon>
        <taxon>Discoba</taxon>
        <taxon>Euglenozoa</taxon>
        <taxon>Kinetoplastea</taxon>
        <taxon>Metakinetoplastina</taxon>
        <taxon>Eubodonida</taxon>
        <taxon>Bodonidae</taxon>
        <taxon>Bodo</taxon>
    </lineage>
</organism>
<dbReference type="PANTHER" id="PTHR10997">
    <property type="entry name" value="IMPORTIN-7, 8, 11"/>
    <property type="match status" value="1"/>
</dbReference>
<evidence type="ECO:0000256" key="3">
    <source>
        <dbReference type="ARBA" id="ARBA00022448"/>
    </source>
</evidence>
<keyword evidence="5" id="KW-0653">Protein transport</keyword>
<evidence type="ECO:0000256" key="2">
    <source>
        <dbReference type="ARBA" id="ARBA00004496"/>
    </source>
</evidence>
<evidence type="ECO:0000313" key="10">
    <source>
        <dbReference type="Proteomes" id="UP000051952"/>
    </source>
</evidence>
<evidence type="ECO:0000256" key="4">
    <source>
        <dbReference type="ARBA" id="ARBA00022490"/>
    </source>
</evidence>
<dbReference type="GO" id="GO:0006606">
    <property type="term" value="P:protein import into nucleus"/>
    <property type="evidence" value="ECO:0007669"/>
    <property type="project" value="TreeGrafter"/>
</dbReference>
<dbReference type="SUPFAM" id="SSF48371">
    <property type="entry name" value="ARM repeat"/>
    <property type="match status" value="1"/>
</dbReference>
<keyword evidence="10" id="KW-1185">Reference proteome</keyword>
<dbReference type="GO" id="GO:0005635">
    <property type="term" value="C:nuclear envelope"/>
    <property type="evidence" value="ECO:0007669"/>
    <property type="project" value="TreeGrafter"/>
</dbReference>
<feature type="domain" description="Importin N-terminal" evidence="8">
    <location>
        <begin position="24"/>
        <end position="100"/>
    </location>
</feature>
<name>A0A0S4JLA0_BODSA</name>
<feature type="compositionally biased region" description="Acidic residues" evidence="7">
    <location>
        <begin position="991"/>
        <end position="1033"/>
    </location>
</feature>
<evidence type="ECO:0000256" key="5">
    <source>
        <dbReference type="ARBA" id="ARBA00022927"/>
    </source>
</evidence>
<dbReference type="OrthoDB" id="760868at2759"/>
<dbReference type="GO" id="GO:0031267">
    <property type="term" value="F:small GTPase binding"/>
    <property type="evidence" value="ECO:0007669"/>
    <property type="project" value="InterPro"/>
</dbReference>
<dbReference type="AlphaFoldDB" id="A0A0S4JLA0"/>
<dbReference type="Proteomes" id="UP000051952">
    <property type="component" value="Unassembled WGS sequence"/>
</dbReference>
<protein>
    <recommendedName>
        <fullName evidence="8">Importin N-terminal domain-containing protein</fullName>
    </recommendedName>
</protein>
<gene>
    <name evidence="9" type="ORF">BSAL_20080</name>
</gene>
<evidence type="ECO:0000256" key="1">
    <source>
        <dbReference type="ARBA" id="ARBA00004123"/>
    </source>
</evidence>
<dbReference type="PANTHER" id="PTHR10997:SF18">
    <property type="entry name" value="D-IMPORTIN 7_RANBP7"/>
    <property type="match status" value="1"/>
</dbReference>
<dbReference type="InterPro" id="IPR011989">
    <property type="entry name" value="ARM-like"/>
</dbReference>
<dbReference type="GO" id="GO:0005829">
    <property type="term" value="C:cytosol"/>
    <property type="evidence" value="ECO:0007669"/>
    <property type="project" value="TreeGrafter"/>
</dbReference>
<feature type="region of interest" description="Disordered" evidence="7">
    <location>
        <begin position="986"/>
        <end position="1038"/>
    </location>
</feature>